<keyword evidence="2" id="KW-0732">Signal</keyword>
<reference evidence="3" key="1">
    <citation type="submission" date="2022-03" db="EMBL/GenBank/DDBJ databases">
        <authorList>
            <person name="Alioto T."/>
            <person name="Alioto T."/>
            <person name="Gomez Garrido J."/>
        </authorList>
    </citation>
    <scope>NUCLEOTIDE SEQUENCE</scope>
</reference>
<sequence length="153" mass="17183">MDTLTIFSLVIASIISTACLAKSSPLIADTFQMGEEEEEQSLAEIIEPDQQEQIVTFLALLDKAEKSANARFAARITGVRGNTRLVGKKNRMEDMREEISNPSVHQEESTDHIDELTEYSPIGGKHFRKAVQNTPRKKKKRETDNVKPALLQK</sequence>
<gene>
    <name evidence="3" type="ORF">PECUL_23A040425</name>
</gene>
<organism evidence="3 4">
    <name type="scientific">Pelobates cultripes</name>
    <name type="common">Western spadefoot toad</name>
    <dbReference type="NCBI Taxonomy" id="61616"/>
    <lineage>
        <taxon>Eukaryota</taxon>
        <taxon>Metazoa</taxon>
        <taxon>Chordata</taxon>
        <taxon>Craniata</taxon>
        <taxon>Vertebrata</taxon>
        <taxon>Euteleostomi</taxon>
        <taxon>Amphibia</taxon>
        <taxon>Batrachia</taxon>
        <taxon>Anura</taxon>
        <taxon>Pelobatoidea</taxon>
        <taxon>Pelobatidae</taxon>
        <taxon>Pelobates</taxon>
    </lineage>
</organism>
<evidence type="ECO:0000313" key="4">
    <source>
        <dbReference type="Proteomes" id="UP001295444"/>
    </source>
</evidence>
<dbReference type="EMBL" id="OW240912">
    <property type="protein sequence ID" value="CAH2219200.1"/>
    <property type="molecule type" value="Genomic_DNA"/>
</dbReference>
<feature type="signal peptide" evidence="2">
    <location>
        <begin position="1"/>
        <end position="21"/>
    </location>
</feature>
<evidence type="ECO:0000313" key="3">
    <source>
        <dbReference type="EMBL" id="CAH2219200.1"/>
    </source>
</evidence>
<evidence type="ECO:0000256" key="2">
    <source>
        <dbReference type="SAM" id="SignalP"/>
    </source>
</evidence>
<feature type="chain" id="PRO_5041940428" evidence="2">
    <location>
        <begin position="22"/>
        <end position="153"/>
    </location>
</feature>
<proteinExistence type="predicted"/>
<dbReference type="Proteomes" id="UP001295444">
    <property type="component" value="Chromosome 01"/>
</dbReference>
<feature type="compositionally biased region" description="Basic residues" evidence="1">
    <location>
        <begin position="125"/>
        <end position="140"/>
    </location>
</feature>
<accession>A0AAD1VLP7</accession>
<feature type="region of interest" description="Disordered" evidence="1">
    <location>
        <begin position="96"/>
        <end position="153"/>
    </location>
</feature>
<name>A0AAD1VLP7_PELCU</name>
<dbReference type="AlphaFoldDB" id="A0AAD1VLP7"/>
<keyword evidence="4" id="KW-1185">Reference proteome</keyword>
<evidence type="ECO:0000256" key="1">
    <source>
        <dbReference type="SAM" id="MobiDB-lite"/>
    </source>
</evidence>
<feature type="compositionally biased region" description="Basic and acidic residues" evidence="1">
    <location>
        <begin position="96"/>
        <end position="115"/>
    </location>
</feature>
<protein>
    <submittedName>
        <fullName evidence="3">Uncharacterized protein</fullName>
    </submittedName>
</protein>